<accession>A0A7S4ZSU7</accession>
<evidence type="ECO:0000256" key="1">
    <source>
        <dbReference type="SAM" id="MobiDB-lite"/>
    </source>
</evidence>
<feature type="compositionally biased region" description="Basic residues" evidence="1">
    <location>
        <begin position="49"/>
        <end position="59"/>
    </location>
</feature>
<sequence>MIGYASGEYHCECFFLFDPASLRASVPALYDCEDGNPEHGNVAGYKRPDQRHRRQRWQD</sequence>
<protein>
    <submittedName>
        <fullName evidence="2">Uncharacterized protein</fullName>
    </submittedName>
</protein>
<dbReference type="AlphaFoldDB" id="A0A7S4ZSU7"/>
<keyword evidence="2" id="KW-0614">Plasmid</keyword>
<geneLocation type="plasmid" evidence="2">
    <name>pC6.5d</name>
</geneLocation>
<proteinExistence type="predicted"/>
<evidence type="ECO:0000313" key="2">
    <source>
        <dbReference type="EMBL" id="QCL10563.1"/>
    </source>
</evidence>
<organism evidence="2">
    <name type="scientific">Rhizobium rhizogenes</name>
    <name type="common">Agrobacterium rhizogenes</name>
    <dbReference type="NCBI Taxonomy" id="359"/>
    <lineage>
        <taxon>Bacteria</taxon>
        <taxon>Pseudomonadati</taxon>
        <taxon>Pseudomonadota</taxon>
        <taxon>Alphaproteobacteria</taxon>
        <taxon>Hyphomicrobiales</taxon>
        <taxon>Rhizobiaceae</taxon>
        <taxon>Rhizobium/Agrobacterium group</taxon>
        <taxon>Rhizobium</taxon>
    </lineage>
</organism>
<dbReference type="EMBL" id="MK318989">
    <property type="protein sequence ID" value="QCL10563.1"/>
    <property type="molecule type" value="Genomic_DNA"/>
</dbReference>
<name>A0A7S4ZSU7_RHIRH</name>
<reference evidence="2" key="1">
    <citation type="submission" date="2018-12" db="EMBL/GenBank/DDBJ databases">
        <title>Three Rhizobium rhizogenes strains isolated from the same crown gall tumor carry diverse plasmids.</title>
        <authorList>
            <person name="Pulawska J."/>
            <person name="Kuzmanovic N."/>
        </authorList>
    </citation>
    <scope>NUCLEOTIDE SEQUENCE</scope>
    <source>
        <strain evidence="2">C6.5</strain>
        <plasmid evidence="2">pC6.5d</plasmid>
    </source>
</reference>
<gene>
    <name evidence="2" type="ORF">pC6.5d_670</name>
</gene>
<feature type="region of interest" description="Disordered" evidence="1">
    <location>
        <begin position="36"/>
        <end position="59"/>
    </location>
</feature>